<evidence type="ECO:0000313" key="1">
    <source>
        <dbReference type="EMBL" id="KAB2667567.1"/>
    </source>
</evidence>
<gene>
    <name evidence="1" type="ORF">F9K91_01855</name>
</gene>
<dbReference type="Pfam" id="PF06776">
    <property type="entry name" value="IalB"/>
    <property type="match status" value="1"/>
</dbReference>
<proteinExistence type="predicted"/>
<comment type="caution">
    <text evidence="1">The sequence shown here is derived from an EMBL/GenBank/DDBJ whole genome shotgun (WGS) entry which is preliminary data.</text>
</comment>
<dbReference type="Gene3D" id="2.60.40.1880">
    <property type="entry name" value="Invasion associated locus B (IalB) protein"/>
    <property type="match status" value="1"/>
</dbReference>
<dbReference type="EMBL" id="WBWA01000001">
    <property type="protein sequence ID" value="KAB2667567.1"/>
    <property type="molecule type" value="Genomic_DNA"/>
</dbReference>
<evidence type="ECO:0000313" key="2">
    <source>
        <dbReference type="Proteomes" id="UP000430843"/>
    </source>
</evidence>
<sequence length="43" mass="4560">MKAGTKLNIITTALEPGQPVAFKVSLKGFGSALSRIAELKNRC</sequence>
<dbReference type="InterPro" id="IPR038696">
    <property type="entry name" value="IalB_sf"/>
</dbReference>
<keyword evidence="2" id="KW-1185">Reference proteome</keyword>
<dbReference type="InterPro" id="IPR010642">
    <property type="entry name" value="Invasion_prot_B"/>
</dbReference>
<evidence type="ECO:0008006" key="3">
    <source>
        <dbReference type="Google" id="ProtNLM"/>
    </source>
</evidence>
<dbReference type="AlphaFoldDB" id="A0A833FR23"/>
<reference evidence="1 2" key="1">
    <citation type="submission" date="2019-09" db="EMBL/GenBank/DDBJ databases">
        <title>Taxonomic organization of the family Brucellaceae based on a phylogenomic approach.</title>
        <authorList>
            <person name="Leclercq S."/>
            <person name="Cloeckaert A."/>
            <person name="Zygmunt M.S."/>
        </authorList>
    </citation>
    <scope>NUCLEOTIDE SEQUENCE [LARGE SCALE GENOMIC DNA]</scope>
    <source>
        <strain evidence="1 2">LMG 18957</strain>
    </source>
</reference>
<organism evidence="1 2">
    <name type="scientific">Brucella tritici</name>
    <dbReference type="NCBI Taxonomy" id="94626"/>
    <lineage>
        <taxon>Bacteria</taxon>
        <taxon>Pseudomonadati</taxon>
        <taxon>Pseudomonadota</taxon>
        <taxon>Alphaproteobacteria</taxon>
        <taxon>Hyphomicrobiales</taxon>
        <taxon>Brucellaceae</taxon>
        <taxon>Brucella/Ochrobactrum group</taxon>
        <taxon>Brucella</taxon>
    </lineage>
</organism>
<name>A0A833FR23_9HYPH</name>
<dbReference type="Proteomes" id="UP000430843">
    <property type="component" value="Unassembled WGS sequence"/>
</dbReference>
<protein>
    <recommendedName>
        <fullName evidence="3">Invasion associated locus B family protein</fullName>
    </recommendedName>
</protein>
<accession>A0A833FR23</accession>